<protein>
    <recommendedName>
        <fullName evidence="3">C3H1-type domain-containing protein</fullName>
    </recommendedName>
</protein>
<evidence type="ECO:0000313" key="2">
    <source>
        <dbReference type="EMBL" id="TBU31153.1"/>
    </source>
</evidence>
<evidence type="ECO:0008006" key="3">
    <source>
        <dbReference type="Google" id="ProtNLM"/>
    </source>
</evidence>
<evidence type="ECO:0000256" key="1">
    <source>
        <dbReference type="SAM" id="MobiDB-lite"/>
    </source>
</evidence>
<reference evidence="2" key="1">
    <citation type="submission" date="2019-01" db="EMBL/GenBank/DDBJ databases">
        <title>Draft genome sequences of three monokaryotic isolates of the white-rot basidiomycete fungus Dichomitus squalens.</title>
        <authorList>
            <consortium name="DOE Joint Genome Institute"/>
            <person name="Lopez S.C."/>
            <person name="Andreopoulos B."/>
            <person name="Pangilinan J."/>
            <person name="Lipzen A."/>
            <person name="Riley R."/>
            <person name="Ahrendt S."/>
            <person name="Ng V."/>
            <person name="Barry K."/>
            <person name="Daum C."/>
            <person name="Grigoriev I.V."/>
            <person name="Hilden K.S."/>
            <person name="Makela M.R."/>
            <person name="de Vries R.P."/>
        </authorList>
    </citation>
    <scope>NUCLEOTIDE SEQUENCE [LARGE SCALE GENOMIC DNA]</scope>
    <source>
        <strain evidence="2">OM18370.1</strain>
    </source>
</reference>
<dbReference type="AlphaFoldDB" id="A0A4V2K129"/>
<gene>
    <name evidence="2" type="ORF">BD311DRAFT_753364</name>
</gene>
<feature type="region of interest" description="Disordered" evidence="1">
    <location>
        <begin position="36"/>
        <end position="55"/>
    </location>
</feature>
<accession>A0A4V2K129</accession>
<organism evidence="2">
    <name type="scientific">Dichomitus squalens</name>
    <dbReference type="NCBI Taxonomy" id="114155"/>
    <lineage>
        <taxon>Eukaryota</taxon>
        <taxon>Fungi</taxon>
        <taxon>Dikarya</taxon>
        <taxon>Basidiomycota</taxon>
        <taxon>Agaricomycotina</taxon>
        <taxon>Agaricomycetes</taxon>
        <taxon>Polyporales</taxon>
        <taxon>Polyporaceae</taxon>
        <taxon>Dichomitus</taxon>
    </lineage>
</organism>
<dbReference type="Proteomes" id="UP000292957">
    <property type="component" value="Unassembled WGS sequence"/>
</dbReference>
<proteinExistence type="predicted"/>
<name>A0A4V2K129_9APHY</name>
<sequence>MFLEFCNINCRGRTVPAYDGQVCPYGPPCMFTHPHPVSRASGSARQTSSPMQDFQ</sequence>
<feature type="compositionally biased region" description="Polar residues" evidence="1">
    <location>
        <begin position="40"/>
        <end position="55"/>
    </location>
</feature>
<dbReference type="EMBL" id="ML143401">
    <property type="protein sequence ID" value="TBU31153.1"/>
    <property type="molecule type" value="Genomic_DNA"/>
</dbReference>